<keyword evidence="3" id="KW-1185">Reference proteome</keyword>
<dbReference type="PATRIC" id="fig|1280954.3.peg.3244"/>
<comment type="caution">
    <text evidence="2">The sequence shown here is derived from an EMBL/GenBank/DDBJ whole genome shotgun (WGS) entry which is preliminary data.</text>
</comment>
<dbReference type="EMBL" id="ARYM01000023">
    <property type="protein sequence ID" value="KCZ97235.1"/>
    <property type="molecule type" value="Genomic_DNA"/>
</dbReference>
<protein>
    <submittedName>
        <fullName evidence="2">Uncharacterized protein</fullName>
    </submittedName>
</protein>
<dbReference type="AlphaFoldDB" id="A0A062VAM8"/>
<name>A0A062VAM8_9PROT</name>
<evidence type="ECO:0000256" key="1">
    <source>
        <dbReference type="SAM" id="MobiDB-lite"/>
    </source>
</evidence>
<gene>
    <name evidence="2" type="ORF">HPO_16073</name>
</gene>
<accession>A0A062VAM8</accession>
<feature type="region of interest" description="Disordered" evidence="1">
    <location>
        <begin position="91"/>
        <end position="146"/>
    </location>
</feature>
<dbReference type="Proteomes" id="UP000027100">
    <property type="component" value="Unassembled WGS sequence"/>
</dbReference>
<evidence type="ECO:0000313" key="2">
    <source>
        <dbReference type="EMBL" id="KCZ97235.1"/>
    </source>
</evidence>
<dbReference type="STRING" id="1280954.HPO_16073"/>
<proteinExistence type="predicted"/>
<dbReference type="RefSeq" id="WP_035601016.1">
    <property type="nucleotide sequence ID" value="NZ_ARYM01000023.1"/>
</dbReference>
<sequence length="146" mass="16092">MSLAYPVARSLEDALKPGAPTARSRREAMALARGLALQGLETSWLHLAEAEADALFKAIGADGPAGHLQRYEDTSGHAVVAVTWWKLVDPSDVRPPEKRAFEPAPPPPAEEDHTDDLYFRRGRTKTRRQKPADPNQLDLFSKNLKG</sequence>
<feature type="compositionally biased region" description="Basic residues" evidence="1">
    <location>
        <begin position="120"/>
        <end position="129"/>
    </location>
</feature>
<evidence type="ECO:0000313" key="3">
    <source>
        <dbReference type="Proteomes" id="UP000027100"/>
    </source>
</evidence>
<dbReference type="OrthoDB" id="7619681at2"/>
<reference evidence="2 3" key="1">
    <citation type="journal article" date="2014" name="Antonie Van Leeuwenhoek">
        <title>Hyphomonas beringensis sp. nov. and Hyphomonas chukchiensis sp. nov., isolated from surface seawater of the Bering Sea and Chukchi Sea.</title>
        <authorList>
            <person name="Li C."/>
            <person name="Lai Q."/>
            <person name="Li G."/>
            <person name="Dong C."/>
            <person name="Wang J."/>
            <person name="Liao Y."/>
            <person name="Shao Z."/>
        </authorList>
    </citation>
    <scope>NUCLEOTIDE SEQUENCE [LARGE SCALE GENOMIC DNA]</scope>
    <source>
        <strain evidence="2 3">PS728</strain>
    </source>
</reference>
<feature type="compositionally biased region" description="Basic and acidic residues" evidence="1">
    <location>
        <begin position="91"/>
        <end position="101"/>
    </location>
</feature>
<organism evidence="2 3">
    <name type="scientific">Hyphomonas polymorpha PS728</name>
    <dbReference type="NCBI Taxonomy" id="1280954"/>
    <lineage>
        <taxon>Bacteria</taxon>
        <taxon>Pseudomonadati</taxon>
        <taxon>Pseudomonadota</taxon>
        <taxon>Alphaproteobacteria</taxon>
        <taxon>Hyphomonadales</taxon>
        <taxon>Hyphomonadaceae</taxon>
        <taxon>Hyphomonas</taxon>
    </lineage>
</organism>